<gene>
    <name evidence="7" type="ORF">SCUCBS95973_009749</name>
</gene>
<proteinExistence type="inferred from homology"/>
<evidence type="ECO:0000256" key="2">
    <source>
        <dbReference type="ARBA" id="ARBA00005995"/>
    </source>
</evidence>
<evidence type="ECO:0000256" key="5">
    <source>
        <dbReference type="RuleBase" id="RU362067"/>
    </source>
</evidence>
<comment type="catalytic activity">
    <reaction evidence="4">
        <text>a secondary aliphatic amine + O2 + H2O = a primary amine + an aldehyde + H2O2</text>
        <dbReference type="Rhea" id="RHEA:26414"/>
        <dbReference type="ChEBI" id="CHEBI:15377"/>
        <dbReference type="ChEBI" id="CHEBI:15379"/>
        <dbReference type="ChEBI" id="CHEBI:16240"/>
        <dbReference type="ChEBI" id="CHEBI:17478"/>
        <dbReference type="ChEBI" id="CHEBI:58855"/>
        <dbReference type="ChEBI" id="CHEBI:65296"/>
        <dbReference type="EC" id="1.4.3.4"/>
    </reaction>
</comment>
<dbReference type="Gene3D" id="3.90.660.10">
    <property type="match status" value="1"/>
</dbReference>
<evidence type="ECO:0000256" key="1">
    <source>
        <dbReference type="ARBA" id="ARBA00001974"/>
    </source>
</evidence>
<dbReference type="InterPro" id="IPR001613">
    <property type="entry name" value="Flavin_amine_oxidase"/>
</dbReference>
<dbReference type="Proteomes" id="UP001642405">
    <property type="component" value="Unassembled WGS sequence"/>
</dbReference>
<comment type="cofactor">
    <cofactor evidence="1 5">
        <name>FAD</name>
        <dbReference type="ChEBI" id="CHEBI:57692"/>
    </cofactor>
</comment>
<dbReference type="SUPFAM" id="SSF51905">
    <property type="entry name" value="FAD/NAD(P)-binding domain"/>
    <property type="match status" value="1"/>
</dbReference>
<dbReference type="PRINTS" id="PR00757">
    <property type="entry name" value="AMINEOXDASEF"/>
</dbReference>
<evidence type="ECO:0000313" key="7">
    <source>
        <dbReference type="EMBL" id="CAK7236849.1"/>
    </source>
</evidence>
<keyword evidence="8" id="KW-1185">Reference proteome</keyword>
<accession>A0ABP0D093</accession>
<keyword evidence="3 5" id="KW-0560">Oxidoreductase</keyword>
<dbReference type="InterPro" id="IPR050703">
    <property type="entry name" value="Flavin_MAO"/>
</dbReference>
<evidence type="ECO:0000313" key="8">
    <source>
        <dbReference type="Proteomes" id="UP001642405"/>
    </source>
</evidence>
<dbReference type="EC" id="1.4.3.-" evidence="5"/>
<feature type="domain" description="Amine oxidase" evidence="6">
    <location>
        <begin position="180"/>
        <end position="454"/>
    </location>
</feature>
<evidence type="ECO:0000256" key="3">
    <source>
        <dbReference type="ARBA" id="ARBA00023002"/>
    </source>
</evidence>
<protein>
    <recommendedName>
        <fullName evidence="5">Amine oxidase</fullName>
        <ecNumber evidence="5">1.4.3.-</ecNumber>
    </recommendedName>
</protein>
<dbReference type="EMBL" id="CAWUHB010000126">
    <property type="protein sequence ID" value="CAK7236849.1"/>
    <property type="molecule type" value="Genomic_DNA"/>
</dbReference>
<evidence type="ECO:0000256" key="4">
    <source>
        <dbReference type="ARBA" id="ARBA00048448"/>
    </source>
</evidence>
<keyword evidence="5" id="KW-0274">FAD</keyword>
<name>A0ABP0D093_9PEZI</name>
<sequence length="478" mass="52632">MVSNPSGYRSRDGFQWTKETGLQAGIPSLGVIRPSNNLPSTAQSELYDVVVIGGGYTGLTAIRDLAIAGYKVLLIEARDRIGGRSWSSNIDNYPYEMGGTWIHWNQPFVWRELFRYDLSTKIDISIAKEGGLNSEAVAKYDKMSLADRFAEVAHDMTPLERNMFEAFLSITCGSQTWEEASFFEFLRWWALMNYSYTDFIALGLTYKFQTGQSSLARGLFDEALATGNLTYVFDAPVTNVVDSADAVSVTVAPRGQPGAAAAATASYRARRGICTVPLNVLYKINFTPPLLGAKIEASKLGHVNRVSKVHAELANTELRSVGAFSWPSGKLTYGFGDGTTPAGNTHMVAFGSAHAGIHLQPEENIEDTLAAWQNLVGGEGRQVDIRRVVFHNWHKDEFAQGAWEWLRPGMSTKYLDPLRERQGNVLFASADWAMGWRGFIDGAIEDGGRAAKEIASEIPVASHANWRVPLRSPFVAKV</sequence>
<dbReference type="PANTHER" id="PTHR43563:SF1">
    <property type="entry name" value="AMINE OXIDASE [FLAVIN-CONTAINING] B"/>
    <property type="match status" value="1"/>
</dbReference>
<dbReference type="Pfam" id="PF01593">
    <property type="entry name" value="Amino_oxidase"/>
    <property type="match status" value="2"/>
</dbReference>
<dbReference type="InterPro" id="IPR002937">
    <property type="entry name" value="Amino_oxidase"/>
</dbReference>
<evidence type="ECO:0000259" key="6">
    <source>
        <dbReference type="Pfam" id="PF01593"/>
    </source>
</evidence>
<dbReference type="Gene3D" id="3.50.50.60">
    <property type="entry name" value="FAD/NAD(P)-binding domain"/>
    <property type="match status" value="2"/>
</dbReference>
<feature type="domain" description="Amine oxidase" evidence="6">
    <location>
        <begin position="57"/>
        <end position="122"/>
    </location>
</feature>
<reference evidence="7 8" key="1">
    <citation type="submission" date="2024-01" db="EMBL/GenBank/DDBJ databases">
        <authorList>
            <person name="Allen C."/>
            <person name="Tagirdzhanova G."/>
        </authorList>
    </citation>
    <scope>NUCLEOTIDE SEQUENCE [LARGE SCALE GENOMIC DNA]</scope>
</reference>
<keyword evidence="5" id="KW-0285">Flavoprotein</keyword>
<dbReference type="InterPro" id="IPR036188">
    <property type="entry name" value="FAD/NAD-bd_sf"/>
</dbReference>
<comment type="similarity">
    <text evidence="2 5">Belongs to the flavin monoamine oxidase family.</text>
</comment>
<organism evidence="7 8">
    <name type="scientific">Sporothrix curviconia</name>
    <dbReference type="NCBI Taxonomy" id="1260050"/>
    <lineage>
        <taxon>Eukaryota</taxon>
        <taxon>Fungi</taxon>
        <taxon>Dikarya</taxon>
        <taxon>Ascomycota</taxon>
        <taxon>Pezizomycotina</taxon>
        <taxon>Sordariomycetes</taxon>
        <taxon>Sordariomycetidae</taxon>
        <taxon>Ophiostomatales</taxon>
        <taxon>Ophiostomataceae</taxon>
        <taxon>Sporothrix</taxon>
    </lineage>
</organism>
<dbReference type="PANTHER" id="PTHR43563">
    <property type="entry name" value="AMINE OXIDASE"/>
    <property type="match status" value="1"/>
</dbReference>
<comment type="caution">
    <text evidence="7">The sequence shown here is derived from an EMBL/GenBank/DDBJ whole genome shotgun (WGS) entry which is preliminary data.</text>
</comment>